<dbReference type="AlphaFoldDB" id="A0A9I9ELE4"/>
<evidence type="ECO:0000313" key="1">
    <source>
        <dbReference type="EnsemblPlants" id="MELO3C035324.2.1"/>
    </source>
</evidence>
<name>A0A9I9ELE4_CUCME</name>
<proteinExistence type="predicted"/>
<sequence length="51" mass="5698">HFSVVPEIERAFATRWKSIGHFSIVLGCTLVIPQTSSLPNLYFGKMCVGRC</sequence>
<reference evidence="1" key="1">
    <citation type="submission" date="2023-03" db="UniProtKB">
        <authorList>
            <consortium name="EnsemblPlants"/>
        </authorList>
    </citation>
    <scope>IDENTIFICATION</scope>
</reference>
<organism evidence="1">
    <name type="scientific">Cucumis melo</name>
    <name type="common">Muskmelon</name>
    <dbReference type="NCBI Taxonomy" id="3656"/>
    <lineage>
        <taxon>Eukaryota</taxon>
        <taxon>Viridiplantae</taxon>
        <taxon>Streptophyta</taxon>
        <taxon>Embryophyta</taxon>
        <taxon>Tracheophyta</taxon>
        <taxon>Spermatophyta</taxon>
        <taxon>Magnoliopsida</taxon>
        <taxon>eudicotyledons</taxon>
        <taxon>Gunneridae</taxon>
        <taxon>Pentapetalae</taxon>
        <taxon>rosids</taxon>
        <taxon>fabids</taxon>
        <taxon>Cucurbitales</taxon>
        <taxon>Cucurbitaceae</taxon>
        <taxon>Benincaseae</taxon>
        <taxon>Cucumis</taxon>
    </lineage>
</organism>
<dbReference type="Gramene" id="MELO3C035324.2.1">
    <property type="protein sequence ID" value="MELO3C035324.2.1"/>
    <property type="gene ID" value="MELO3C035324.2"/>
</dbReference>
<accession>A0A9I9ELE4</accession>
<protein>
    <submittedName>
        <fullName evidence="1">Uncharacterized protein</fullName>
    </submittedName>
</protein>
<dbReference type="EnsemblPlants" id="MELO3C035324.2.1">
    <property type="protein sequence ID" value="MELO3C035324.2.1"/>
    <property type="gene ID" value="MELO3C035324.2"/>
</dbReference>